<dbReference type="Proteomes" id="UP000249248">
    <property type="component" value="Unassembled WGS sequence"/>
</dbReference>
<sequence>MKKINLAMLITLMNFSAFSQWNPLNINSGTASLNDVTFLNADTGFVVGGNWSAPNSAYFYTNDGGTNWNTSTISTYALQSIQFLNDTLGFISTSQATPMDLCYKTIDGGANWTSFNTALYNDGKIYFKSIDKGFHYSPSNGDDVAFTSNGGTSWTHYANGTFGGSGIKDIQFPTGSSVGYAVTAWGGEIYKTINDSTWTLSGQPTSQTYNSVYFVDDLTGYVLGTDTILKTIDGGVNWSIANANQGGLDIYCDDANNCYVLSFNTILKSTDGCSTFSTMSGITGSLNSFNFIENTAYAVGDGAYKLGGTNSIAETAMARGINVFPNPSNNANFSIDIPKTLSSELTINVYSLDGRIEFHQQAYSNGTQLKVETNLLNGLYIIELTDGINKFNSKIQIDK</sequence>
<evidence type="ECO:0000256" key="2">
    <source>
        <dbReference type="SAM" id="SignalP"/>
    </source>
</evidence>
<gene>
    <name evidence="5" type="ORF">DNU06_15495</name>
</gene>
<comment type="caution">
    <text evidence="5">The sequence shown here is derived from an EMBL/GenBank/DDBJ whole genome shotgun (WGS) entry which is preliminary data.</text>
</comment>
<dbReference type="EMBL" id="QKSB01000014">
    <property type="protein sequence ID" value="PZE15911.1"/>
    <property type="molecule type" value="Genomic_DNA"/>
</dbReference>
<feature type="domain" description="Photosynthesis system II assembly factor Ycf48/Hcf136-like" evidence="3">
    <location>
        <begin position="17"/>
        <end position="163"/>
    </location>
</feature>
<accession>A0A2W1MZA0</accession>
<organism evidence="5 6">
    <name type="scientific">Putridiphycobacter roseus</name>
    <dbReference type="NCBI Taxonomy" id="2219161"/>
    <lineage>
        <taxon>Bacteria</taxon>
        <taxon>Pseudomonadati</taxon>
        <taxon>Bacteroidota</taxon>
        <taxon>Flavobacteriia</taxon>
        <taxon>Flavobacteriales</taxon>
        <taxon>Crocinitomicaceae</taxon>
        <taxon>Putridiphycobacter</taxon>
    </lineage>
</organism>
<dbReference type="InterPro" id="IPR026444">
    <property type="entry name" value="Secre_tail"/>
</dbReference>
<evidence type="ECO:0000259" key="3">
    <source>
        <dbReference type="Pfam" id="PF14870"/>
    </source>
</evidence>
<dbReference type="InterPro" id="IPR028203">
    <property type="entry name" value="PSII_CF48-like_dom"/>
</dbReference>
<feature type="chain" id="PRO_5015878461" description="Secretion system C-terminal sorting domain-containing protein" evidence="2">
    <location>
        <begin position="20"/>
        <end position="399"/>
    </location>
</feature>
<proteinExistence type="predicted"/>
<dbReference type="SUPFAM" id="SSF50939">
    <property type="entry name" value="Sialidases"/>
    <property type="match status" value="1"/>
</dbReference>
<dbReference type="SUPFAM" id="SSF110296">
    <property type="entry name" value="Oligoxyloglucan reducing end-specific cellobiohydrolase"/>
    <property type="match status" value="1"/>
</dbReference>
<evidence type="ECO:0000313" key="6">
    <source>
        <dbReference type="Proteomes" id="UP000249248"/>
    </source>
</evidence>
<dbReference type="AlphaFoldDB" id="A0A2W1MZA0"/>
<dbReference type="Pfam" id="PF18962">
    <property type="entry name" value="Por_Secre_tail"/>
    <property type="match status" value="1"/>
</dbReference>
<evidence type="ECO:0000256" key="1">
    <source>
        <dbReference type="ARBA" id="ARBA00022729"/>
    </source>
</evidence>
<feature type="domain" description="Secretion system C-terminal sorting" evidence="4">
    <location>
        <begin position="323"/>
        <end position="397"/>
    </location>
</feature>
<dbReference type="InterPro" id="IPR036278">
    <property type="entry name" value="Sialidase_sf"/>
</dbReference>
<evidence type="ECO:0000313" key="5">
    <source>
        <dbReference type="EMBL" id="PZE15911.1"/>
    </source>
</evidence>
<dbReference type="OrthoDB" id="9764804at2"/>
<keyword evidence="6" id="KW-1185">Reference proteome</keyword>
<dbReference type="Pfam" id="PF14870">
    <property type="entry name" value="PSII_BNR"/>
    <property type="match status" value="1"/>
</dbReference>
<name>A0A2W1MZA0_9FLAO</name>
<feature type="signal peptide" evidence="2">
    <location>
        <begin position="1"/>
        <end position="19"/>
    </location>
</feature>
<dbReference type="InterPro" id="IPR015943">
    <property type="entry name" value="WD40/YVTN_repeat-like_dom_sf"/>
</dbReference>
<evidence type="ECO:0000259" key="4">
    <source>
        <dbReference type="Pfam" id="PF18962"/>
    </source>
</evidence>
<dbReference type="NCBIfam" id="TIGR04183">
    <property type="entry name" value="Por_Secre_tail"/>
    <property type="match status" value="1"/>
</dbReference>
<protein>
    <recommendedName>
        <fullName evidence="7">Secretion system C-terminal sorting domain-containing protein</fullName>
    </recommendedName>
</protein>
<evidence type="ECO:0008006" key="7">
    <source>
        <dbReference type="Google" id="ProtNLM"/>
    </source>
</evidence>
<keyword evidence="1 2" id="KW-0732">Signal</keyword>
<dbReference type="Gene3D" id="2.130.10.10">
    <property type="entry name" value="YVTN repeat-like/Quinoprotein amine dehydrogenase"/>
    <property type="match status" value="1"/>
</dbReference>
<dbReference type="RefSeq" id="WP_111064413.1">
    <property type="nucleotide sequence ID" value="NZ_JBHUCU010000012.1"/>
</dbReference>
<reference evidence="5 6" key="1">
    <citation type="submission" date="2018-06" db="EMBL/GenBank/DDBJ databases">
        <title>The draft genome sequence of Crocinitomix sp. SM1701.</title>
        <authorList>
            <person name="Zhang X."/>
        </authorList>
    </citation>
    <scope>NUCLEOTIDE SEQUENCE [LARGE SCALE GENOMIC DNA]</scope>
    <source>
        <strain evidence="5 6">SM1701</strain>
    </source>
</reference>